<gene>
    <name evidence="2" type="ORF">F7231_25370</name>
</gene>
<evidence type="ECO:0000313" key="3">
    <source>
        <dbReference type="Proteomes" id="UP000606008"/>
    </source>
</evidence>
<name>A0ABX0QRC0_9BACT</name>
<feature type="region of interest" description="Disordered" evidence="1">
    <location>
        <begin position="88"/>
        <end position="109"/>
    </location>
</feature>
<dbReference type="Proteomes" id="UP000606008">
    <property type="component" value="Unassembled WGS sequence"/>
</dbReference>
<organism evidence="2 3">
    <name type="scientific">Fibrivirga algicola</name>
    <dbReference type="NCBI Taxonomy" id="2950420"/>
    <lineage>
        <taxon>Bacteria</taxon>
        <taxon>Pseudomonadati</taxon>
        <taxon>Bacteroidota</taxon>
        <taxon>Cytophagia</taxon>
        <taxon>Cytophagales</taxon>
        <taxon>Spirosomataceae</taxon>
        <taxon>Fibrivirga</taxon>
    </lineage>
</organism>
<accession>A0ABX0QRC0</accession>
<keyword evidence="3" id="KW-1185">Reference proteome</keyword>
<protein>
    <submittedName>
        <fullName evidence="2">Uncharacterized protein</fullName>
    </submittedName>
</protein>
<reference evidence="2" key="1">
    <citation type="submission" date="2024-05" db="EMBL/GenBank/DDBJ databases">
        <authorList>
            <person name="Jung D.-H."/>
        </authorList>
    </citation>
    <scope>NUCLEOTIDE SEQUENCE</scope>
    <source>
        <strain evidence="2">JA-25</strain>
    </source>
</reference>
<comment type="caution">
    <text evidence="2">The sequence shown here is derived from an EMBL/GenBank/DDBJ whole genome shotgun (WGS) entry which is preliminary data.</text>
</comment>
<sequence length="109" mass="11517">MPNAKPSLRCDLLCPVLPTGAVGLSGTTYLTRRGNLTGAFAVSLVTLKVETSNFPTQAFALSDETNLTCPCLPNRGVPTVNRRYLTHHPTATSGKLPVARKTAHAQATA</sequence>
<dbReference type="RefSeq" id="WP_166694042.1">
    <property type="nucleotide sequence ID" value="NZ_WAEL01000012.1"/>
</dbReference>
<evidence type="ECO:0000313" key="2">
    <source>
        <dbReference type="EMBL" id="NID13522.1"/>
    </source>
</evidence>
<proteinExistence type="predicted"/>
<evidence type="ECO:0000256" key="1">
    <source>
        <dbReference type="SAM" id="MobiDB-lite"/>
    </source>
</evidence>
<dbReference type="EMBL" id="WAEL01000012">
    <property type="protein sequence ID" value="NID13522.1"/>
    <property type="molecule type" value="Genomic_DNA"/>
</dbReference>